<protein>
    <recommendedName>
        <fullName evidence="1">Ferredoxin C-terminal domain-containing protein</fullName>
    </recommendedName>
</protein>
<sequence>MYDVERMEIHSAMAEVWLDITEKKDALAGEANWSDIQDERQYLER</sequence>
<dbReference type="Pfam" id="PF11953">
    <property type="entry name" value="DUF3470"/>
    <property type="match status" value="1"/>
</dbReference>
<evidence type="ECO:0000313" key="2">
    <source>
        <dbReference type="EMBL" id="SVA02054.1"/>
    </source>
</evidence>
<dbReference type="InterPro" id="IPR022569">
    <property type="entry name" value="Fd_C"/>
</dbReference>
<reference evidence="2" key="1">
    <citation type="submission" date="2018-05" db="EMBL/GenBank/DDBJ databases">
        <authorList>
            <person name="Lanie J.A."/>
            <person name="Ng W.-L."/>
            <person name="Kazmierczak K.M."/>
            <person name="Andrzejewski T.M."/>
            <person name="Davidsen T.M."/>
            <person name="Wayne K.J."/>
            <person name="Tettelin H."/>
            <person name="Glass J.I."/>
            <person name="Rusch D."/>
            <person name="Podicherti R."/>
            <person name="Tsui H.-C.T."/>
            <person name="Winkler M.E."/>
        </authorList>
    </citation>
    <scope>NUCLEOTIDE SEQUENCE</scope>
</reference>
<organism evidence="2">
    <name type="scientific">marine metagenome</name>
    <dbReference type="NCBI Taxonomy" id="408172"/>
    <lineage>
        <taxon>unclassified sequences</taxon>
        <taxon>metagenomes</taxon>
        <taxon>ecological metagenomes</taxon>
    </lineage>
</organism>
<evidence type="ECO:0000259" key="1">
    <source>
        <dbReference type="Pfam" id="PF11953"/>
    </source>
</evidence>
<accession>A0A381SEZ7</accession>
<feature type="domain" description="Ferredoxin C-terminal" evidence="1">
    <location>
        <begin position="13"/>
        <end position="45"/>
    </location>
</feature>
<dbReference type="EMBL" id="UINC01002965">
    <property type="protein sequence ID" value="SVA02054.1"/>
    <property type="molecule type" value="Genomic_DNA"/>
</dbReference>
<dbReference type="AlphaFoldDB" id="A0A381SEZ7"/>
<name>A0A381SEZ7_9ZZZZ</name>
<gene>
    <name evidence="2" type="ORF">METZ01_LOCUS54908</name>
</gene>
<proteinExistence type="predicted"/>